<proteinExistence type="predicted"/>
<keyword evidence="2" id="KW-1185">Reference proteome</keyword>
<comment type="caution">
    <text evidence="1">The sequence shown here is derived from an EMBL/GenBank/DDBJ whole genome shotgun (WGS) entry which is preliminary data.</text>
</comment>
<name>A0A9J6PTM6_9GAMM</name>
<dbReference type="InterPro" id="IPR054453">
    <property type="entry name" value="PssL-like"/>
</dbReference>
<dbReference type="Pfam" id="PF22869">
    <property type="entry name" value="PssL"/>
    <property type="match status" value="1"/>
</dbReference>
<dbReference type="Proteomes" id="UP001064262">
    <property type="component" value="Unassembled WGS sequence"/>
</dbReference>
<gene>
    <name evidence="1" type="ORF">N5923_07805</name>
</gene>
<accession>A0A9J6PTM6</accession>
<organism evidence="1 2">
    <name type="scientific">Winslowiella arboricola</name>
    <dbReference type="NCBI Taxonomy" id="2978220"/>
    <lineage>
        <taxon>Bacteria</taxon>
        <taxon>Pseudomonadati</taxon>
        <taxon>Pseudomonadota</taxon>
        <taxon>Gammaproteobacteria</taxon>
        <taxon>Enterobacterales</taxon>
        <taxon>Erwiniaceae</taxon>
        <taxon>Winslowiella</taxon>
    </lineage>
</organism>
<protein>
    <submittedName>
        <fullName evidence="1">Uncharacterized protein</fullName>
    </submittedName>
</protein>
<evidence type="ECO:0000313" key="2">
    <source>
        <dbReference type="Proteomes" id="UP001064262"/>
    </source>
</evidence>
<sequence length="13" mass="1544">MNREEAHCDVVQI</sequence>
<evidence type="ECO:0000313" key="1">
    <source>
        <dbReference type="EMBL" id="MCU5777391.1"/>
    </source>
</evidence>
<dbReference type="EMBL" id="JAODIM010000038">
    <property type="protein sequence ID" value="MCU5777391.1"/>
    <property type="molecule type" value="Genomic_DNA"/>
</dbReference>
<reference evidence="1" key="1">
    <citation type="submission" date="2022-09" db="EMBL/GenBank/DDBJ databases">
        <title>Winslowiella arboricola sp. nov., isolated from bleeding cankers on broadleaf hosts.</title>
        <authorList>
            <person name="Brady C."/>
            <person name="Kaur S."/>
            <person name="Crampton B."/>
            <person name="Maddock D."/>
            <person name="Arnold D."/>
            <person name="Denman S."/>
        </authorList>
    </citation>
    <scope>NUCLEOTIDE SEQUENCE</scope>
    <source>
        <strain evidence="1">BAC 15a-03b</strain>
    </source>
</reference>